<gene>
    <name evidence="1" type="ORF">BCD_0855</name>
</gene>
<keyword evidence="1" id="KW-0614">Plasmid</keyword>
<accession>W5SPB1</accession>
<reference evidence="1" key="1">
    <citation type="submission" date="2013-02" db="EMBL/GenBank/DDBJ databases">
        <title>Comparative genomics of Borrelia species.</title>
        <authorList>
            <person name="Schwan T.G."/>
            <person name="Raffel S.J."/>
            <person name="Porcella S.F."/>
        </authorList>
    </citation>
    <scope>NUCLEOTIDE SEQUENCE</scope>
    <source>
        <strain evidence="1">DOU</strain>
        <plasmid evidence="1">unnamed</plasmid>
    </source>
</reference>
<dbReference type="HOGENOM" id="CLU_3372421_0_0_12"/>
<proteinExistence type="predicted"/>
<geneLocation type="plasmid" evidence="1">
    <name>unnamed</name>
</geneLocation>
<protein>
    <submittedName>
        <fullName evidence="1">Uncharacterized protein</fullName>
    </submittedName>
</protein>
<name>W5SPB1_9SPIR</name>
<dbReference type="AlphaFoldDB" id="W5SPB1"/>
<organism evidence="1">
    <name type="scientific">Borrelia crocidurae DOU</name>
    <dbReference type="NCBI Taxonomy" id="1293575"/>
    <lineage>
        <taxon>Bacteria</taxon>
        <taxon>Pseudomonadati</taxon>
        <taxon>Spirochaetota</taxon>
        <taxon>Spirochaetia</taxon>
        <taxon>Spirochaetales</taxon>
        <taxon>Borreliaceae</taxon>
        <taxon>Borrelia</taxon>
    </lineage>
</organism>
<sequence length="34" mass="3934">MPKTSSGKMDNKFIELDNKFKINKTELSGKFNIE</sequence>
<evidence type="ECO:0000313" key="1">
    <source>
        <dbReference type="EMBL" id="AHH06921.1"/>
    </source>
</evidence>
<dbReference type="EMBL" id="CP004269">
    <property type="protein sequence ID" value="AHH06921.1"/>
    <property type="molecule type" value="Genomic_DNA"/>
</dbReference>